<dbReference type="PANTHER" id="PTHR34047:SF8">
    <property type="entry name" value="PROTEIN YKFC"/>
    <property type="match status" value="1"/>
</dbReference>
<comment type="caution">
    <text evidence="3">The sequence shown here is derived from an EMBL/GenBank/DDBJ whole genome shotgun (WGS) entry which is preliminary data.</text>
</comment>
<organism evidence="3 4">
    <name type="scientific">Yokenella regensburgei</name>
    <dbReference type="NCBI Taxonomy" id="158877"/>
    <lineage>
        <taxon>Bacteria</taxon>
        <taxon>Pseudomonadati</taxon>
        <taxon>Pseudomonadota</taxon>
        <taxon>Gammaproteobacteria</taxon>
        <taxon>Enterobacterales</taxon>
        <taxon>Enterobacteriaceae</taxon>
        <taxon>Yokenella</taxon>
    </lineage>
</organism>
<dbReference type="InterPro" id="IPR043128">
    <property type="entry name" value="Rev_trsase/Diguanyl_cyclase"/>
</dbReference>
<evidence type="ECO:0000259" key="2">
    <source>
        <dbReference type="PROSITE" id="PS50878"/>
    </source>
</evidence>
<dbReference type="InterPro" id="IPR051083">
    <property type="entry name" value="GrpII_Intron_Splice-Mob/Def"/>
</dbReference>
<evidence type="ECO:0000313" key="4">
    <source>
        <dbReference type="Proteomes" id="UP000251313"/>
    </source>
</evidence>
<evidence type="ECO:0000313" key="3">
    <source>
        <dbReference type="EMBL" id="SQA62990.1"/>
    </source>
</evidence>
<feature type="domain" description="Reverse transcriptase" evidence="2">
    <location>
        <begin position="1"/>
        <end position="271"/>
    </location>
</feature>
<dbReference type="RefSeq" id="WP_072009037.1">
    <property type="nucleotide sequence ID" value="NZ_UAVL01000009.1"/>
</dbReference>
<dbReference type="Pfam" id="PF00078">
    <property type="entry name" value="RVT_1"/>
    <property type="match status" value="1"/>
</dbReference>
<reference evidence="3 4" key="1">
    <citation type="submission" date="2018-06" db="EMBL/GenBank/DDBJ databases">
        <authorList>
            <consortium name="Pathogen Informatics"/>
            <person name="Doyle S."/>
        </authorList>
    </citation>
    <scope>NUCLEOTIDE SEQUENCE [LARGE SCALE GENOMIC DNA]</scope>
    <source>
        <strain evidence="3 4">NCTC11967</strain>
    </source>
</reference>
<evidence type="ECO:0000256" key="1">
    <source>
        <dbReference type="ARBA" id="ARBA00034120"/>
    </source>
</evidence>
<accession>A0AB38FUS5</accession>
<dbReference type="SUPFAM" id="SSF56672">
    <property type="entry name" value="DNA/RNA polymerases"/>
    <property type="match status" value="1"/>
</dbReference>
<name>A0AB38FUS5_9ENTR</name>
<protein>
    <submittedName>
        <fullName evidence="3">Group II intron-encoded protein ltrA</fullName>
    </submittedName>
</protein>
<dbReference type="Gene3D" id="3.30.70.270">
    <property type="match status" value="1"/>
</dbReference>
<dbReference type="InterPro" id="IPR000477">
    <property type="entry name" value="RT_dom"/>
</dbReference>
<dbReference type="AlphaFoldDB" id="A0AB38FUS5"/>
<dbReference type="Proteomes" id="UP000251313">
    <property type="component" value="Unassembled WGS sequence"/>
</dbReference>
<dbReference type="PROSITE" id="PS50878">
    <property type="entry name" value="RT_POL"/>
    <property type="match status" value="1"/>
</dbReference>
<proteinExistence type="inferred from homology"/>
<dbReference type="InterPro" id="IPR043502">
    <property type="entry name" value="DNA/RNA_pol_sf"/>
</dbReference>
<dbReference type="EMBL" id="UAVL01000009">
    <property type="protein sequence ID" value="SQA62990.1"/>
    <property type="molecule type" value="Genomic_DNA"/>
</dbReference>
<dbReference type="PANTHER" id="PTHR34047">
    <property type="entry name" value="NUCLEAR INTRON MATURASE 1, MITOCHONDRIAL-RELATED"/>
    <property type="match status" value="1"/>
</dbReference>
<gene>
    <name evidence="3" type="primary">ltrA</name>
    <name evidence="3" type="ORF">NCTC11967_02013</name>
</gene>
<comment type="similarity">
    <text evidence="1">Belongs to the bacterial reverse transcriptase family.</text>
</comment>
<sequence>MKITLSLTSFTPEILDASYIWLCASRKNHPANADVWDLRFHWLQEKVRILQALRAGTYRLQPLRVTPRVGGEACVMWSARDALVIHALTCLLAPHLPVHHTCEHIRGQGGGKQSARRVHHFLRNTNASFVFRTDIRGYYANIDKDRLYRQLTTCITCPGIRSLLWQFLYYSVENGGNFHTPVKGIPRASSLSPLLAAFHLFHVDKALTDISGVRYARYMDDFIIITTTRHKLRRAVKLLKQRLHEFGFVLHPDKTQLGRTQRGFDWMGLWFTDKGITAFAPRATEKHRLKCRQLYEHIRHLNPEVQATRMALYLRRWVASLLPLCATDQVMENSMVQVSWTSVPSGIPSSSGPLPSSFIGVALFRNTKPNSPRVAAAPVAPAAGA</sequence>